<keyword evidence="4 5" id="KW-0472">Membrane</keyword>
<evidence type="ECO:0000313" key="7">
    <source>
        <dbReference type="Proteomes" id="UP001603418"/>
    </source>
</evidence>
<dbReference type="InterPro" id="IPR032808">
    <property type="entry name" value="DoxX"/>
</dbReference>
<evidence type="ECO:0000256" key="3">
    <source>
        <dbReference type="ARBA" id="ARBA00022989"/>
    </source>
</evidence>
<dbReference type="Proteomes" id="UP001603418">
    <property type="component" value="Unassembled WGS sequence"/>
</dbReference>
<keyword evidence="2 5" id="KW-0812">Transmembrane</keyword>
<evidence type="ECO:0000256" key="5">
    <source>
        <dbReference type="SAM" id="Phobius"/>
    </source>
</evidence>
<dbReference type="EMBL" id="JBICBM010000020">
    <property type="protein sequence ID" value="MFF9886420.1"/>
    <property type="molecule type" value="Genomic_DNA"/>
</dbReference>
<feature type="transmembrane region" description="Helical" evidence="5">
    <location>
        <begin position="59"/>
        <end position="81"/>
    </location>
</feature>
<evidence type="ECO:0000256" key="2">
    <source>
        <dbReference type="ARBA" id="ARBA00022692"/>
    </source>
</evidence>
<name>A0ABW6Z5K5_9ACTN</name>
<protein>
    <submittedName>
        <fullName evidence="6">DoxX family membrane protein</fullName>
    </submittedName>
</protein>
<comment type="caution">
    <text evidence="6">The sequence shown here is derived from an EMBL/GenBank/DDBJ whole genome shotgun (WGS) entry which is preliminary data.</text>
</comment>
<proteinExistence type="predicted"/>
<comment type="subcellular location">
    <subcellularLocation>
        <location evidence="1">Membrane</location>
        <topology evidence="1">Multi-pass membrane protein</topology>
    </subcellularLocation>
</comment>
<dbReference type="Pfam" id="PF07681">
    <property type="entry name" value="DoxX"/>
    <property type="match status" value="1"/>
</dbReference>
<evidence type="ECO:0000256" key="1">
    <source>
        <dbReference type="ARBA" id="ARBA00004141"/>
    </source>
</evidence>
<keyword evidence="3 5" id="KW-1133">Transmembrane helix</keyword>
<sequence>MHRAAERYRPGSLVILRVSVGVIYCWFGILKLFPATSPAEHIALQTMTKLTGSLVPAQVSLPLLGTAETLIGLALITGILLRHALAAFYAHMSGVLSSLALLPDAMWHHGIPTLDGQYVLKNLVLIAACLAVTADELTR</sequence>
<dbReference type="RefSeq" id="WP_244405800.1">
    <property type="nucleotide sequence ID" value="NZ_JBFACJ010000040.1"/>
</dbReference>
<feature type="transmembrane region" description="Helical" evidence="5">
    <location>
        <begin position="12"/>
        <end position="29"/>
    </location>
</feature>
<accession>A0ABW6Z5K5</accession>
<reference evidence="6 7" key="1">
    <citation type="submission" date="2024-10" db="EMBL/GenBank/DDBJ databases">
        <title>The Natural Products Discovery Center: Release of the First 8490 Sequenced Strains for Exploring Actinobacteria Biosynthetic Diversity.</title>
        <authorList>
            <person name="Kalkreuter E."/>
            <person name="Kautsar S.A."/>
            <person name="Yang D."/>
            <person name="Bader C.D."/>
            <person name="Teijaro C.N."/>
            <person name="Fluegel L."/>
            <person name="Davis C.M."/>
            <person name="Simpson J.R."/>
            <person name="Lauterbach L."/>
            <person name="Steele A.D."/>
            <person name="Gui C."/>
            <person name="Meng S."/>
            <person name="Li G."/>
            <person name="Viehrig K."/>
            <person name="Ye F."/>
            <person name="Su P."/>
            <person name="Kiefer A.F."/>
            <person name="Nichols A."/>
            <person name="Cepeda A.J."/>
            <person name="Yan W."/>
            <person name="Fan B."/>
            <person name="Jiang Y."/>
            <person name="Adhikari A."/>
            <person name="Zheng C.-J."/>
            <person name="Schuster L."/>
            <person name="Cowan T.M."/>
            <person name="Smanski M.J."/>
            <person name="Chevrette M.G."/>
            <person name="De Carvalho L.P.S."/>
            <person name="Shen B."/>
        </authorList>
    </citation>
    <scope>NUCLEOTIDE SEQUENCE [LARGE SCALE GENOMIC DNA]</scope>
    <source>
        <strain evidence="6 7">NPDC013366</strain>
    </source>
</reference>
<evidence type="ECO:0000313" key="6">
    <source>
        <dbReference type="EMBL" id="MFF9886420.1"/>
    </source>
</evidence>
<organism evidence="6 7">
    <name type="scientific">Streptomyces eurythermus</name>
    <dbReference type="NCBI Taxonomy" id="42237"/>
    <lineage>
        <taxon>Bacteria</taxon>
        <taxon>Bacillati</taxon>
        <taxon>Actinomycetota</taxon>
        <taxon>Actinomycetes</taxon>
        <taxon>Kitasatosporales</taxon>
        <taxon>Streptomycetaceae</taxon>
        <taxon>Streptomyces</taxon>
    </lineage>
</organism>
<keyword evidence="7" id="KW-1185">Reference proteome</keyword>
<gene>
    <name evidence="6" type="ORF">ACF1HC_33230</name>
</gene>
<evidence type="ECO:0000256" key="4">
    <source>
        <dbReference type="ARBA" id="ARBA00023136"/>
    </source>
</evidence>